<dbReference type="AlphaFoldDB" id="X0SNG6"/>
<dbReference type="PRINTS" id="PR00868">
    <property type="entry name" value="DNAPOLI"/>
</dbReference>
<keyword evidence="4" id="KW-0548">Nucleotidyltransferase</keyword>
<dbReference type="InterPro" id="IPR001098">
    <property type="entry name" value="DNA-dir_DNA_pol_A_palm_dom"/>
</dbReference>
<feature type="domain" description="DNA-directed DNA polymerase family A palm" evidence="9">
    <location>
        <begin position="2"/>
        <end position="193"/>
    </location>
</feature>
<evidence type="ECO:0000313" key="10">
    <source>
        <dbReference type="EMBL" id="GAF82623.1"/>
    </source>
</evidence>
<keyword evidence="7" id="KW-0238">DNA-binding</keyword>
<dbReference type="Gene3D" id="1.10.150.20">
    <property type="entry name" value="5' to 3' exonuclease, C-terminal subdomain"/>
    <property type="match status" value="1"/>
</dbReference>
<keyword evidence="3" id="KW-0808">Transferase</keyword>
<dbReference type="PANTHER" id="PTHR10133">
    <property type="entry name" value="DNA POLYMERASE I"/>
    <property type="match status" value="1"/>
</dbReference>
<dbReference type="FunFam" id="1.10.150.20:FF:000002">
    <property type="entry name" value="DNA polymerase I"/>
    <property type="match status" value="1"/>
</dbReference>
<keyword evidence="5" id="KW-0235">DNA replication</keyword>
<evidence type="ECO:0000256" key="1">
    <source>
        <dbReference type="ARBA" id="ARBA00007705"/>
    </source>
</evidence>
<evidence type="ECO:0000256" key="6">
    <source>
        <dbReference type="ARBA" id="ARBA00022932"/>
    </source>
</evidence>
<dbReference type="GO" id="GO:0003677">
    <property type="term" value="F:DNA binding"/>
    <property type="evidence" value="ECO:0007669"/>
    <property type="project" value="UniProtKB-KW"/>
</dbReference>
<proteinExistence type="inferred from homology"/>
<keyword evidence="6" id="KW-0239">DNA-directed DNA polymerase</keyword>
<evidence type="ECO:0000256" key="7">
    <source>
        <dbReference type="ARBA" id="ARBA00023125"/>
    </source>
</evidence>
<sequence>MLLSSDYSQIDLRVMGHLSRDAQLLAAFNRDDDIHRATASEVFGVPPSEVTADMRRVAKTVNFGVLYGMSGYGLEQATELSREEATQFINTYFEKHSGVKEYIEATKRQAREQGYVETVLGRRRYIPDINSSNGQVRASAERMAINMPIQGTSADIIKRAMIDIYREKSSRKLKSRMILQVHDELVFEVPTGELEEMKGLVEEIMPRAMALSVPLKVETSVSKNWGEMK</sequence>
<name>X0SNG6_9ZZZZ</name>
<evidence type="ECO:0000256" key="2">
    <source>
        <dbReference type="ARBA" id="ARBA00012417"/>
    </source>
</evidence>
<dbReference type="PROSITE" id="PS00447">
    <property type="entry name" value="DNA_POLYMERASE_A"/>
    <property type="match status" value="1"/>
</dbReference>
<organism evidence="10">
    <name type="scientific">marine sediment metagenome</name>
    <dbReference type="NCBI Taxonomy" id="412755"/>
    <lineage>
        <taxon>unclassified sequences</taxon>
        <taxon>metagenomes</taxon>
        <taxon>ecological metagenomes</taxon>
    </lineage>
</organism>
<evidence type="ECO:0000256" key="8">
    <source>
        <dbReference type="ARBA" id="ARBA00049244"/>
    </source>
</evidence>
<evidence type="ECO:0000256" key="4">
    <source>
        <dbReference type="ARBA" id="ARBA00022695"/>
    </source>
</evidence>
<reference evidence="10" key="1">
    <citation type="journal article" date="2014" name="Front. Microbiol.">
        <title>High frequency of phylogenetically diverse reductive dehalogenase-homologous genes in deep subseafloor sedimentary metagenomes.</title>
        <authorList>
            <person name="Kawai M."/>
            <person name="Futagami T."/>
            <person name="Toyoda A."/>
            <person name="Takaki Y."/>
            <person name="Nishi S."/>
            <person name="Hori S."/>
            <person name="Arai W."/>
            <person name="Tsubouchi T."/>
            <person name="Morono Y."/>
            <person name="Uchiyama I."/>
            <person name="Ito T."/>
            <person name="Fujiyama A."/>
            <person name="Inagaki F."/>
            <person name="Takami H."/>
        </authorList>
    </citation>
    <scope>NUCLEOTIDE SEQUENCE</scope>
    <source>
        <strain evidence="10">Expedition CK06-06</strain>
    </source>
</reference>
<dbReference type="InterPro" id="IPR019760">
    <property type="entry name" value="DNA-dir_DNA_pol_A_CS"/>
</dbReference>
<comment type="caution">
    <text evidence="10">The sequence shown here is derived from an EMBL/GenBank/DDBJ whole genome shotgun (WGS) entry which is preliminary data.</text>
</comment>
<dbReference type="PANTHER" id="PTHR10133:SF27">
    <property type="entry name" value="DNA POLYMERASE NU"/>
    <property type="match status" value="1"/>
</dbReference>
<evidence type="ECO:0000256" key="3">
    <source>
        <dbReference type="ARBA" id="ARBA00022679"/>
    </source>
</evidence>
<dbReference type="EMBL" id="BARS01000790">
    <property type="protein sequence ID" value="GAF82623.1"/>
    <property type="molecule type" value="Genomic_DNA"/>
</dbReference>
<dbReference type="SUPFAM" id="SSF56672">
    <property type="entry name" value="DNA/RNA polymerases"/>
    <property type="match status" value="1"/>
</dbReference>
<dbReference type="GO" id="GO:0003887">
    <property type="term" value="F:DNA-directed DNA polymerase activity"/>
    <property type="evidence" value="ECO:0007669"/>
    <property type="project" value="UniProtKB-KW"/>
</dbReference>
<protein>
    <recommendedName>
        <fullName evidence="2">DNA-directed DNA polymerase</fullName>
        <ecNumber evidence="2">2.7.7.7</ecNumber>
    </recommendedName>
</protein>
<comment type="similarity">
    <text evidence="1">Belongs to the DNA polymerase type-A family.</text>
</comment>
<dbReference type="InterPro" id="IPR043502">
    <property type="entry name" value="DNA/RNA_pol_sf"/>
</dbReference>
<dbReference type="Gene3D" id="3.30.70.370">
    <property type="match status" value="1"/>
</dbReference>
<dbReference type="SMART" id="SM00482">
    <property type="entry name" value="POLAc"/>
    <property type="match status" value="1"/>
</dbReference>
<dbReference type="InterPro" id="IPR002298">
    <property type="entry name" value="DNA_polymerase_A"/>
</dbReference>
<evidence type="ECO:0000259" key="9">
    <source>
        <dbReference type="SMART" id="SM00482"/>
    </source>
</evidence>
<accession>X0SNG6</accession>
<comment type="catalytic activity">
    <reaction evidence="8">
        <text>DNA(n) + a 2'-deoxyribonucleoside 5'-triphosphate = DNA(n+1) + diphosphate</text>
        <dbReference type="Rhea" id="RHEA:22508"/>
        <dbReference type="Rhea" id="RHEA-COMP:17339"/>
        <dbReference type="Rhea" id="RHEA-COMP:17340"/>
        <dbReference type="ChEBI" id="CHEBI:33019"/>
        <dbReference type="ChEBI" id="CHEBI:61560"/>
        <dbReference type="ChEBI" id="CHEBI:173112"/>
        <dbReference type="EC" id="2.7.7.7"/>
    </reaction>
</comment>
<evidence type="ECO:0000256" key="5">
    <source>
        <dbReference type="ARBA" id="ARBA00022705"/>
    </source>
</evidence>
<dbReference type="GO" id="GO:0006302">
    <property type="term" value="P:double-strand break repair"/>
    <property type="evidence" value="ECO:0007669"/>
    <property type="project" value="TreeGrafter"/>
</dbReference>
<dbReference type="GO" id="GO:0006261">
    <property type="term" value="P:DNA-templated DNA replication"/>
    <property type="evidence" value="ECO:0007669"/>
    <property type="project" value="InterPro"/>
</dbReference>
<dbReference type="Pfam" id="PF00476">
    <property type="entry name" value="DNA_pol_A"/>
    <property type="match status" value="1"/>
</dbReference>
<gene>
    <name evidence="10" type="ORF">S01H1_01753</name>
</gene>
<dbReference type="EC" id="2.7.7.7" evidence="2"/>